<dbReference type="InterPro" id="IPR045358">
    <property type="entry name" value="Ty3_capsid"/>
</dbReference>
<dbReference type="OrthoDB" id="10024629at2759"/>
<dbReference type="Proteomes" id="UP000681722">
    <property type="component" value="Unassembled WGS sequence"/>
</dbReference>
<organism evidence="2 4">
    <name type="scientific">Didymodactylos carnosus</name>
    <dbReference type="NCBI Taxonomy" id="1234261"/>
    <lineage>
        <taxon>Eukaryota</taxon>
        <taxon>Metazoa</taxon>
        <taxon>Spiralia</taxon>
        <taxon>Gnathifera</taxon>
        <taxon>Rotifera</taxon>
        <taxon>Eurotatoria</taxon>
        <taxon>Bdelloidea</taxon>
        <taxon>Philodinida</taxon>
        <taxon>Philodinidae</taxon>
        <taxon>Didymodactylos</taxon>
    </lineage>
</organism>
<dbReference type="Proteomes" id="UP000663829">
    <property type="component" value="Unassembled WGS sequence"/>
</dbReference>
<name>A0A815F206_9BILA</name>
<comment type="caution">
    <text evidence="2">The sequence shown here is derived from an EMBL/GenBank/DDBJ whole genome shotgun (WGS) entry which is preliminary data.</text>
</comment>
<dbReference type="EMBL" id="CAJOBC010047103">
    <property type="protein sequence ID" value="CAF4164809.1"/>
    <property type="molecule type" value="Genomic_DNA"/>
</dbReference>
<gene>
    <name evidence="2" type="ORF">GPM918_LOCUS29423</name>
    <name evidence="3" type="ORF">SRO942_LOCUS29999</name>
</gene>
<keyword evidence="4" id="KW-1185">Reference proteome</keyword>
<dbReference type="PANTHER" id="PTHR33194:SF4">
    <property type="entry name" value="CCHC-TYPE DOMAIN-CONTAINING PROTEIN"/>
    <property type="match status" value="1"/>
</dbReference>
<sequence>MAINLSSQILLKGVQSPESFTGADEQDPIIWLQDIEQMFEAASVRSEDRRKLLPMYFLDDAKKWYQSGIFDNNYDGFKQQLIKVFTSASQQLKISNKLVNRRQGLNESVQSYYYDVLSLCTRFNPDMSENEKVLHLLRGLKPTIVQNVMMFNPEKCADLLEQAKRASGSCNHFRDGPKSGLAFSAIYNNTLAL</sequence>
<evidence type="ECO:0000313" key="4">
    <source>
        <dbReference type="Proteomes" id="UP000663829"/>
    </source>
</evidence>
<accession>A0A815F206</accession>
<dbReference type="PANTHER" id="PTHR33194">
    <property type="entry name" value="ZINC KNUCKLE DOMAINCONTAINING PROTEIN"/>
    <property type="match status" value="1"/>
</dbReference>
<evidence type="ECO:0000313" key="2">
    <source>
        <dbReference type="EMBL" id="CAF1319933.1"/>
    </source>
</evidence>
<dbReference type="AlphaFoldDB" id="A0A815F206"/>
<proteinExistence type="predicted"/>
<dbReference type="EMBL" id="CAJNOQ010013354">
    <property type="protein sequence ID" value="CAF1319933.1"/>
    <property type="molecule type" value="Genomic_DNA"/>
</dbReference>
<evidence type="ECO:0000259" key="1">
    <source>
        <dbReference type="Pfam" id="PF19259"/>
    </source>
</evidence>
<reference evidence="2" key="1">
    <citation type="submission" date="2021-02" db="EMBL/GenBank/DDBJ databases">
        <authorList>
            <person name="Nowell W R."/>
        </authorList>
    </citation>
    <scope>NUCLEOTIDE SEQUENCE</scope>
</reference>
<feature type="domain" description="Ty3 transposon capsid-like protein" evidence="1">
    <location>
        <begin position="59"/>
        <end position="163"/>
    </location>
</feature>
<protein>
    <recommendedName>
        <fullName evidence="1">Ty3 transposon capsid-like protein domain-containing protein</fullName>
    </recommendedName>
</protein>
<evidence type="ECO:0000313" key="3">
    <source>
        <dbReference type="EMBL" id="CAF4164809.1"/>
    </source>
</evidence>
<dbReference type="Pfam" id="PF19259">
    <property type="entry name" value="Ty3_capsid"/>
    <property type="match status" value="1"/>
</dbReference>